<gene>
    <name evidence="2" type="primary">def</name>
    <name evidence="3" type="ORF">AVDCRST_MAG37-514</name>
</gene>
<dbReference type="EC" id="3.5.1.88" evidence="2"/>
<dbReference type="PANTHER" id="PTHR10458:SF22">
    <property type="entry name" value="PEPTIDE DEFORMYLASE"/>
    <property type="match status" value="1"/>
</dbReference>
<comment type="similarity">
    <text evidence="1 2">Belongs to the polypeptide deformylase family.</text>
</comment>
<organism evidence="3">
    <name type="scientific">uncultured Rubrobacteraceae bacterium</name>
    <dbReference type="NCBI Taxonomy" id="349277"/>
    <lineage>
        <taxon>Bacteria</taxon>
        <taxon>Bacillati</taxon>
        <taxon>Actinomycetota</taxon>
        <taxon>Rubrobacteria</taxon>
        <taxon>Rubrobacterales</taxon>
        <taxon>Rubrobacteraceae</taxon>
        <taxon>environmental samples</taxon>
    </lineage>
</organism>
<feature type="binding site" evidence="2">
    <location>
        <position position="134"/>
    </location>
    <ligand>
        <name>Fe cation</name>
        <dbReference type="ChEBI" id="CHEBI:24875"/>
    </ligand>
</feature>
<keyword evidence="2" id="KW-0648">Protein biosynthesis</keyword>
<keyword evidence="2" id="KW-0479">Metal-binding</keyword>
<evidence type="ECO:0000256" key="1">
    <source>
        <dbReference type="ARBA" id="ARBA00010759"/>
    </source>
</evidence>
<dbReference type="InterPro" id="IPR036821">
    <property type="entry name" value="Peptide_deformylase_sf"/>
</dbReference>
<dbReference type="Gene3D" id="3.90.45.10">
    <property type="entry name" value="Peptide deformylase"/>
    <property type="match status" value="1"/>
</dbReference>
<sequence>MEHDIRTFGDPVLTSRATAVKDFDESLERLAEDMTRIMREHDGVGLAANQIGRLKRIFVAAYEDEEYALVNPVIEARSETTEKDVEGCLSIPGTRVEVERPLAITVVGQDPSGTPVRVEAEGLLARIFQHEIDHLDGILILDRTDRESRKGAMREIRERLLASK</sequence>
<accession>A0A6J4Q6V4</accession>
<evidence type="ECO:0000313" key="3">
    <source>
        <dbReference type="EMBL" id="CAA9429906.1"/>
    </source>
</evidence>
<dbReference type="EMBL" id="CADCVD010000024">
    <property type="protein sequence ID" value="CAA9429906.1"/>
    <property type="molecule type" value="Genomic_DNA"/>
</dbReference>
<dbReference type="Pfam" id="PF01327">
    <property type="entry name" value="Pep_deformylase"/>
    <property type="match status" value="1"/>
</dbReference>
<comment type="cofactor">
    <cofactor evidence="2">
        <name>Fe(2+)</name>
        <dbReference type="ChEBI" id="CHEBI:29033"/>
    </cofactor>
    <text evidence="2">Binds 1 Fe(2+) ion.</text>
</comment>
<evidence type="ECO:0000256" key="2">
    <source>
        <dbReference type="HAMAP-Rule" id="MF_00163"/>
    </source>
</evidence>
<dbReference type="CDD" id="cd00487">
    <property type="entry name" value="Pep_deformylase"/>
    <property type="match status" value="1"/>
</dbReference>
<feature type="binding site" evidence="2">
    <location>
        <position position="88"/>
    </location>
    <ligand>
        <name>Fe cation</name>
        <dbReference type="ChEBI" id="CHEBI:24875"/>
    </ligand>
</feature>
<keyword evidence="2" id="KW-0408">Iron</keyword>
<dbReference type="NCBIfam" id="TIGR00079">
    <property type="entry name" value="pept_deformyl"/>
    <property type="match status" value="1"/>
</dbReference>
<dbReference type="SUPFAM" id="SSF56420">
    <property type="entry name" value="Peptide deformylase"/>
    <property type="match status" value="1"/>
</dbReference>
<feature type="active site" evidence="2">
    <location>
        <position position="131"/>
    </location>
</feature>
<dbReference type="PIRSF" id="PIRSF004749">
    <property type="entry name" value="Pep_def"/>
    <property type="match status" value="1"/>
</dbReference>
<dbReference type="GO" id="GO:0006412">
    <property type="term" value="P:translation"/>
    <property type="evidence" value="ECO:0007669"/>
    <property type="project" value="UniProtKB-UniRule"/>
</dbReference>
<dbReference type="GO" id="GO:0046872">
    <property type="term" value="F:metal ion binding"/>
    <property type="evidence" value="ECO:0007669"/>
    <property type="project" value="UniProtKB-KW"/>
</dbReference>
<dbReference type="HAMAP" id="MF_00163">
    <property type="entry name" value="Pep_deformylase"/>
    <property type="match status" value="1"/>
</dbReference>
<comment type="catalytic activity">
    <reaction evidence="2">
        <text>N-terminal N-formyl-L-methionyl-[peptide] + H2O = N-terminal L-methionyl-[peptide] + formate</text>
        <dbReference type="Rhea" id="RHEA:24420"/>
        <dbReference type="Rhea" id="RHEA-COMP:10639"/>
        <dbReference type="Rhea" id="RHEA-COMP:10640"/>
        <dbReference type="ChEBI" id="CHEBI:15377"/>
        <dbReference type="ChEBI" id="CHEBI:15740"/>
        <dbReference type="ChEBI" id="CHEBI:49298"/>
        <dbReference type="ChEBI" id="CHEBI:64731"/>
        <dbReference type="EC" id="3.5.1.88"/>
    </reaction>
</comment>
<dbReference type="NCBIfam" id="NF001159">
    <property type="entry name" value="PRK00150.1-3"/>
    <property type="match status" value="1"/>
</dbReference>
<reference evidence="3" key="1">
    <citation type="submission" date="2020-02" db="EMBL/GenBank/DDBJ databases">
        <authorList>
            <person name="Meier V. D."/>
        </authorList>
    </citation>
    <scope>NUCLEOTIDE SEQUENCE</scope>
    <source>
        <strain evidence="3">AVDCRST_MAG37</strain>
    </source>
</reference>
<dbReference type="PRINTS" id="PR01576">
    <property type="entry name" value="PDEFORMYLASE"/>
</dbReference>
<keyword evidence="2 3" id="KW-0378">Hydrolase</keyword>
<comment type="function">
    <text evidence="2">Removes the formyl group from the N-terminal Met of newly synthesized proteins. Requires at least a dipeptide for an efficient rate of reaction. N-terminal L-methionine is a prerequisite for activity but the enzyme has broad specificity at other positions.</text>
</comment>
<dbReference type="InterPro" id="IPR023635">
    <property type="entry name" value="Peptide_deformylase"/>
</dbReference>
<protein>
    <recommendedName>
        <fullName evidence="2">Peptide deformylase</fullName>
        <shortName evidence="2">PDF</shortName>
        <ecNumber evidence="2">3.5.1.88</ecNumber>
    </recommendedName>
    <alternativeName>
        <fullName evidence="2">Polypeptide deformylase</fullName>
    </alternativeName>
</protein>
<proteinExistence type="inferred from homology"/>
<feature type="binding site" evidence="2">
    <location>
        <position position="130"/>
    </location>
    <ligand>
        <name>Fe cation</name>
        <dbReference type="ChEBI" id="CHEBI:24875"/>
    </ligand>
</feature>
<dbReference type="GO" id="GO:0042586">
    <property type="term" value="F:peptide deformylase activity"/>
    <property type="evidence" value="ECO:0007669"/>
    <property type="project" value="UniProtKB-UniRule"/>
</dbReference>
<dbReference type="AlphaFoldDB" id="A0A6J4Q6V4"/>
<dbReference type="PANTHER" id="PTHR10458">
    <property type="entry name" value="PEPTIDE DEFORMYLASE"/>
    <property type="match status" value="1"/>
</dbReference>
<name>A0A6J4Q6V4_9ACTN</name>